<dbReference type="Gene3D" id="2.60.120.260">
    <property type="entry name" value="Galactose-binding domain-like"/>
    <property type="match status" value="1"/>
</dbReference>
<dbReference type="SUPFAM" id="SSF49785">
    <property type="entry name" value="Galactose-binding domain-like"/>
    <property type="match status" value="1"/>
</dbReference>
<proteinExistence type="predicted"/>
<dbReference type="Proteomes" id="UP000054197">
    <property type="component" value="Unassembled WGS sequence"/>
</dbReference>
<evidence type="ECO:0000313" key="2">
    <source>
        <dbReference type="Proteomes" id="UP000054197"/>
    </source>
</evidence>
<reference evidence="1 2" key="1">
    <citation type="submission" date="2015-09" db="EMBL/GenBank/DDBJ databases">
        <title>Genome sequence of ICMP 11288.</title>
        <authorList>
            <person name="Visnovsky S."/>
            <person name="Lu A."/>
            <person name="Panda P."/>
            <person name="Pitman A."/>
        </authorList>
    </citation>
    <scope>NUCLEOTIDE SEQUENCE [LARGE SCALE GENOMIC DNA]</scope>
    <source>
        <strain evidence="1 2">ICMP 11288</strain>
    </source>
</reference>
<accession>A0A0W0HQW2</accession>
<dbReference type="AlphaFoldDB" id="A0A0W0HQW2"/>
<dbReference type="EMBL" id="LKEF01000025">
    <property type="protein sequence ID" value="KTB63545.1"/>
    <property type="molecule type" value="Genomic_DNA"/>
</dbReference>
<organism evidence="1 2">
    <name type="scientific">Pseudomonas fluorescens ICMP 11288</name>
    <dbReference type="NCBI Taxonomy" id="1198309"/>
    <lineage>
        <taxon>Bacteria</taxon>
        <taxon>Pseudomonadati</taxon>
        <taxon>Pseudomonadota</taxon>
        <taxon>Gammaproteobacteria</taxon>
        <taxon>Pseudomonadales</taxon>
        <taxon>Pseudomonadaceae</taxon>
        <taxon>Pseudomonas</taxon>
    </lineage>
</organism>
<sequence length="121" mass="12896">MQNSSIAFNVTSTRTEVLRSHVITRPVLVRAGVTYKFSFSAISGAAINNTSRLSLTINGKSLDNEIDVENLTQGQPQTGSGEYTSPVSGVVQLGIVNKTVPHNSHIFLLGDIKMTPAPGLN</sequence>
<dbReference type="InterPro" id="IPR008979">
    <property type="entry name" value="Galactose-bd-like_sf"/>
</dbReference>
<name>A0A0W0HQW2_PSEFL</name>
<evidence type="ECO:0000313" key="1">
    <source>
        <dbReference type="EMBL" id="KTB63545.1"/>
    </source>
</evidence>
<comment type="caution">
    <text evidence="1">The sequence shown here is derived from an EMBL/GenBank/DDBJ whole genome shotgun (WGS) entry which is preliminary data.</text>
</comment>
<protein>
    <submittedName>
        <fullName evidence="1">Uncharacterized protein</fullName>
    </submittedName>
</protein>
<dbReference type="RefSeq" id="WP_058420760.1">
    <property type="nucleotide sequence ID" value="NZ_LKEF01000025.1"/>
</dbReference>
<gene>
    <name evidence="1" type="ORF">AO063_10155</name>
</gene>